<evidence type="ECO:0000256" key="1">
    <source>
        <dbReference type="ARBA" id="ARBA00022801"/>
    </source>
</evidence>
<dbReference type="PROSITE" id="PS00893">
    <property type="entry name" value="NUDIX_BOX"/>
    <property type="match status" value="1"/>
</dbReference>
<keyword evidence="1" id="KW-0378">Hydrolase</keyword>
<dbReference type="VEuPathDB" id="FungiDB:DIURU_001039"/>
<dbReference type="PROSITE" id="PS51462">
    <property type="entry name" value="NUDIX"/>
    <property type="match status" value="1"/>
</dbReference>
<gene>
    <name evidence="3" type="ORF">DIURU_001039</name>
</gene>
<dbReference type="Gene3D" id="3.90.79.10">
    <property type="entry name" value="Nucleoside Triphosphate Pyrophosphohydrolase"/>
    <property type="match status" value="1"/>
</dbReference>
<dbReference type="InterPro" id="IPR020084">
    <property type="entry name" value="NUDIX_hydrolase_CS"/>
</dbReference>
<evidence type="ECO:0000313" key="3">
    <source>
        <dbReference type="EMBL" id="KAA8906461.1"/>
    </source>
</evidence>
<name>A0A642UW14_DIURU</name>
<dbReference type="SUPFAM" id="SSF55811">
    <property type="entry name" value="Nudix"/>
    <property type="match status" value="1"/>
</dbReference>
<accession>A0A642UW14</accession>
<comment type="caution">
    <text evidence="3">The sequence shown here is derived from an EMBL/GenBank/DDBJ whole genome shotgun (WGS) entry which is preliminary data.</text>
</comment>
<dbReference type="PANTHER" id="PTHR11839">
    <property type="entry name" value="UDP/ADP-SUGAR PYROPHOSPHATASE"/>
    <property type="match status" value="1"/>
</dbReference>
<proteinExistence type="predicted"/>
<dbReference type="OMA" id="NDPGLCN"/>
<dbReference type="Pfam" id="PF00293">
    <property type="entry name" value="NUDIX"/>
    <property type="match status" value="1"/>
</dbReference>
<dbReference type="GO" id="GO:0005634">
    <property type="term" value="C:nucleus"/>
    <property type="evidence" value="ECO:0007669"/>
    <property type="project" value="TreeGrafter"/>
</dbReference>
<dbReference type="EMBL" id="SWFT01000034">
    <property type="protein sequence ID" value="KAA8906461.1"/>
    <property type="molecule type" value="Genomic_DNA"/>
</dbReference>
<dbReference type="RefSeq" id="XP_034014171.1">
    <property type="nucleotide sequence ID" value="XM_034153539.1"/>
</dbReference>
<dbReference type="GO" id="GO:0006753">
    <property type="term" value="P:nucleoside phosphate metabolic process"/>
    <property type="evidence" value="ECO:0007669"/>
    <property type="project" value="TreeGrafter"/>
</dbReference>
<dbReference type="PANTHER" id="PTHR11839:SF26">
    <property type="entry name" value="ADP-RIBOSE DIPHOSPHATASE"/>
    <property type="match status" value="1"/>
</dbReference>
<feature type="domain" description="Nudix hydrolase" evidence="2">
    <location>
        <begin position="51"/>
        <end position="189"/>
    </location>
</feature>
<dbReference type="GO" id="GO:0047631">
    <property type="term" value="F:ADP-ribose diphosphatase activity"/>
    <property type="evidence" value="ECO:0007669"/>
    <property type="project" value="TreeGrafter"/>
</dbReference>
<protein>
    <recommendedName>
        <fullName evidence="2">Nudix hydrolase domain-containing protein</fullName>
    </recommendedName>
</protein>
<dbReference type="InterPro" id="IPR015797">
    <property type="entry name" value="NUDIX_hydrolase-like_dom_sf"/>
</dbReference>
<dbReference type="FunFam" id="3.90.79.10:FF:000016">
    <property type="entry name" value="ADP-sugar pyrophosphatase isoform X1"/>
    <property type="match status" value="1"/>
</dbReference>
<dbReference type="OrthoDB" id="10249920at2759"/>
<keyword evidence="4" id="KW-1185">Reference proteome</keyword>
<dbReference type="AlphaFoldDB" id="A0A642UW14"/>
<dbReference type="GeneID" id="54779692"/>
<evidence type="ECO:0000313" key="4">
    <source>
        <dbReference type="Proteomes" id="UP000449547"/>
    </source>
</evidence>
<evidence type="ECO:0000259" key="2">
    <source>
        <dbReference type="PROSITE" id="PS51462"/>
    </source>
</evidence>
<dbReference type="InterPro" id="IPR000086">
    <property type="entry name" value="NUDIX_hydrolase_dom"/>
</dbReference>
<dbReference type="GO" id="GO:0019693">
    <property type="term" value="P:ribose phosphate metabolic process"/>
    <property type="evidence" value="ECO:0007669"/>
    <property type="project" value="TreeGrafter"/>
</dbReference>
<dbReference type="CDD" id="cd18888">
    <property type="entry name" value="NUDIX_ADPRase_Nudt5"/>
    <property type="match status" value="1"/>
</dbReference>
<reference evidence="3 4" key="1">
    <citation type="submission" date="2019-07" db="EMBL/GenBank/DDBJ databases">
        <title>Genome assembly of two rare yeast pathogens: Diutina rugosa and Trichomonascus ciferrii.</title>
        <authorList>
            <person name="Mixao V."/>
            <person name="Saus E."/>
            <person name="Hansen A."/>
            <person name="Lass-Flor C."/>
            <person name="Gabaldon T."/>
        </authorList>
    </citation>
    <scope>NUCLEOTIDE SEQUENCE [LARGE SCALE GENOMIC DNA]</scope>
    <source>
        <strain evidence="3 4">CBS 613</strain>
    </source>
</reference>
<organism evidence="3 4">
    <name type="scientific">Diutina rugosa</name>
    <name type="common">Yeast</name>
    <name type="synonym">Candida rugosa</name>
    <dbReference type="NCBI Taxonomy" id="5481"/>
    <lineage>
        <taxon>Eukaryota</taxon>
        <taxon>Fungi</taxon>
        <taxon>Dikarya</taxon>
        <taxon>Ascomycota</taxon>
        <taxon>Saccharomycotina</taxon>
        <taxon>Pichiomycetes</taxon>
        <taxon>Debaryomycetaceae</taxon>
        <taxon>Diutina</taxon>
    </lineage>
</organism>
<sequence>MSRPNPFNAKVTNVEPLSQGKWIQTRKIDYIDAAGNPRVWEMAVRTTQPESGVDAVSVFSLLKGDGPARVVLVKQFRPPANKVMIEMPAGLVDPNEKVEVTAERELYEETGYRGKCIRVTPMMFADPGLANATMVMAQVEVDLTKPENQNPQQKLDDGEYIDVFTVSVNNFRHELDKLIAEGCAVDAKLYHFALGLEMGPTL</sequence>
<dbReference type="Proteomes" id="UP000449547">
    <property type="component" value="Unassembled WGS sequence"/>
</dbReference>